<evidence type="ECO:0000313" key="3">
    <source>
        <dbReference type="EMBL" id="MCP2007840.1"/>
    </source>
</evidence>
<sequence length="518" mass="56916">MANREELGIIRGARAGDAVCQLALGKLYLFGGASLPLSLPTALHWLNRAALQEQDEAWMLIGSYVPFEHAQHCLPAVLSWYDRAYDAGVEQAGLVLAQLVLNQAAGQETSHLRDKALQALETAARSGSAEAQWLLAHQSGAQPPSPAPLAPLPSRRGLGPHRASVRQQWLARAADSGLAAAQYAVLEQAWHGDRAAFLQRALPLARKLLADAPLDAEAARVAEWPLEPAQLTLLARCAELFDGNTEHRDVLHHCRELAAHGGDRHAQLALGLWFARMDGDGKRQADGIAAVNFKRAIRWLTQAGDQGLAEAWYGLSRIYLKPEFSQRCVAEAQAYLERAADMGHCAAQLECGMYAWRNRRTDEHSDVRAAYWLQKAAAQGCEEAETALARVAAAPKASDWADAILRGKTREALESQPLLTARLELAELFGLSRAEALLLDVKAADQGHCLVVDIRASYGRSKRRLVLLRTARERQALDRIGRLFEHLDNGPDGLEGNYRQRLYRLKTWQPAADDRLAA</sequence>
<name>A0AA41HEM6_9BURK</name>
<organism evidence="2 4">
    <name type="scientific">Duganella violaceipulchra</name>
    <dbReference type="NCBI Taxonomy" id="2849652"/>
    <lineage>
        <taxon>Bacteria</taxon>
        <taxon>Pseudomonadati</taxon>
        <taxon>Pseudomonadota</taxon>
        <taxon>Betaproteobacteria</taxon>
        <taxon>Burkholderiales</taxon>
        <taxon>Oxalobacteraceae</taxon>
        <taxon>Telluria group</taxon>
        <taxon>Duganella</taxon>
    </lineage>
</organism>
<dbReference type="PANTHER" id="PTHR11102">
    <property type="entry name" value="SEL-1-LIKE PROTEIN"/>
    <property type="match status" value="1"/>
</dbReference>
<dbReference type="RefSeq" id="WP_217943520.1">
    <property type="nucleotide sequence ID" value="NZ_JAHTGR010000009.1"/>
</dbReference>
<evidence type="ECO:0000313" key="5">
    <source>
        <dbReference type="Proteomes" id="UP001162889"/>
    </source>
</evidence>
<evidence type="ECO:0000256" key="1">
    <source>
        <dbReference type="SAM" id="MobiDB-lite"/>
    </source>
</evidence>
<evidence type="ECO:0000313" key="2">
    <source>
        <dbReference type="EMBL" id="MBV6322761.1"/>
    </source>
</evidence>
<reference evidence="2" key="1">
    <citation type="submission" date="2021-07" db="EMBL/GenBank/DDBJ databases">
        <title>Characterization of violacein-producing bacteria and related species.</title>
        <authorList>
            <person name="Wilson H.S."/>
            <person name="De Leon M.E."/>
        </authorList>
    </citation>
    <scope>NUCLEOTIDE SEQUENCE</scope>
    <source>
        <strain evidence="2">HSC-15S17</strain>
    </source>
</reference>
<dbReference type="AlphaFoldDB" id="A0AA41HEM6"/>
<dbReference type="Pfam" id="PF08238">
    <property type="entry name" value="Sel1"/>
    <property type="match status" value="4"/>
</dbReference>
<evidence type="ECO:0000313" key="4">
    <source>
        <dbReference type="Proteomes" id="UP001155901"/>
    </source>
</evidence>
<dbReference type="Proteomes" id="UP001162889">
    <property type="component" value="Unassembled WGS sequence"/>
</dbReference>
<dbReference type="Proteomes" id="UP001155901">
    <property type="component" value="Unassembled WGS sequence"/>
</dbReference>
<proteinExistence type="predicted"/>
<dbReference type="InterPro" id="IPR050767">
    <property type="entry name" value="Sel1_AlgK"/>
</dbReference>
<dbReference type="SMART" id="SM00671">
    <property type="entry name" value="SEL1"/>
    <property type="match status" value="4"/>
</dbReference>
<comment type="caution">
    <text evidence="2">The sequence shown here is derived from an EMBL/GenBank/DDBJ whole genome shotgun (WGS) entry which is preliminary data.</text>
</comment>
<reference evidence="3" key="2">
    <citation type="submission" date="2022-03" db="EMBL/GenBank/DDBJ databases">
        <title>Genome Encyclopedia of Bacteria and Archaea VI: Functional Genomics of Type Strains.</title>
        <authorList>
            <person name="Whitman W."/>
        </authorList>
    </citation>
    <scope>NUCLEOTIDE SEQUENCE</scope>
    <source>
        <strain evidence="3">HSC-15S17</strain>
    </source>
</reference>
<dbReference type="InterPro" id="IPR006597">
    <property type="entry name" value="Sel1-like"/>
</dbReference>
<dbReference type="EMBL" id="JAHTGR010000009">
    <property type="protein sequence ID" value="MBV6322761.1"/>
    <property type="molecule type" value="Genomic_DNA"/>
</dbReference>
<dbReference type="PANTHER" id="PTHR11102:SF160">
    <property type="entry name" value="ERAD-ASSOCIATED E3 UBIQUITIN-PROTEIN LIGASE COMPONENT HRD3"/>
    <property type="match status" value="1"/>
</dbReference>
<dbReference type="EMBL" id="JALJZU010000003">
    <property type="protein sequence ID" value="MCP2007840.1"/>
    <property type="molecule type" value="Genomic_DNA"/>
</dbReference>
<keyword evidence="5" id="KW-1185">Reference proteome</keyword>
<protein>
    <submittedName>
        <fullName evidence="2">SEL1-like repeat protein</fullName>
    </submittedName>
    <submittedName>
        <fullName evidence="3">TPR repeat protein</fullName>
    </submittedName>
</protein>
<feature type="region of interest" description="Disordered" evidence="1">
    <location>
        <begin position="138"/>
        <end position="160"/>
    </location>
</feature>
<accession>A0AA41HEM6</accession>
<gene>
    <name evidence="2" type="ORF">KVP70_17645</name>
    <name evidence="3" type="ORF">L1274_001540</name>
</gene>